<reference evidence="2 3" key="1">
    <citation type="submission" date="2016-01" db="EMBL/GenBank/DDBJ databases">
        <authorList>
            <person name="Regsiter A."/>
            <person name="william w."/>
        </authorList>
    </citation>
    <scope>NUCLEOTIDE SEQUENCE [LARGE SCALE GENOMIC DNA]</scope>
    <source>
        <strain evidence="2 3">CFBP 6927</strain>
    </source>
</reference>
<protein>
    <submittedName>
        <fullName evidence="2">Uncharacterized protein</fullName>
    </submittedName>
</protein>
<organism evidence="2 3">
    <name type="scientific">Agrobacterium genomosp. 13 str. CFBP 6927</name>
    <dbReference type="NCBI Taxonomy" id="1183428"/>
    <lineage>
        <taxon>Bacteria</taxon>
        <taxon>Pseudomonadati</taxon>
        <taxon>Pseudomonadota</taxon>
        <taxon>Alphaproteobacteria</taxon>
        <taxon>Hyphomicrobiales</taxon>
        <taxon>Rhizobiaceae</taxon>
        <taxon>Rhizobium/Agrobacterium group</taxon>
        <taxon>Agrobacterium</taxon>
        <taxon>Agrobacterium tumefaciens complex</taxon>
    </lineage>
</organism>
<keyword evidence="1" id="KW-0812">Transmembrane</keyword>
<dbReference type="EMBL" id="FBWH01000023">
    <property type="protein sequence ID" value="CUX31718.1"/>
    <property type="molecule type" value="Genomic_DNA"/>
</dbReference>
<accession>A0ABM9VFT5</accession>
<keyword evidence="3" id="KW-1185">Reference proteome</keyword>
<name>A0ABM9VFT5_9HYPH</name>
<comment type="caution">
    <text evidence="2">The sequence shown here is derived from an EMBL/GenBank/DDBJ whole genome shotgun (WGS) entry which is preliminary data.</text>
</comment>
<gene>
    <name evidence="2" type="ORF">AGR13a_Cc30142</name>
</gene>
<evidence type="ECO:0000256" key="1">
    <source>
        <dbReference type="SAM" id="Phobius"/>
    </source>
</evidence>
<proteinExistence type="predicted"/>
<evidence type="ECO:0000313" key="2">
    <source>
        <dbReference type="EMBL" id="CUX31718.1"/>
    </source>
</evidence>
<keyword evidence="1" id="KW-0472">Membrane</keyword>
<keyword evidence="1" id="KW-1133">Transmembrane helix</keyword>
<dbReference type="Proteomes" id="UP000191812">
    <property type="component" value="Unassembled WGS sequence"/>
</dbReference>
<feature type="transmembrane region" description="Helical" evidence="1">
    <location>
        <begin position="54"/>
        <end position="73"/>
    </location>
</feature>
<evidence type="ECO:0000313" key="3">
    <source>
        <dbReference type="Proteomes" id="UP000191812"/>
    </source>
</evidence>
<sequence length="74" mass="8627">MRLVMRREVYERPKNEIEQQLARHNLEKDMAQDHRASIRPVSPVHIRRLRAERWGLIVFLVLVVGCVGLALGLS</sequence>